<evidence type="ECO:0000313" key="1">
    <source>
        <dbReference type="EMBL" id="PST38171.1"/>
    </source>
</evidence>
<dbReference type="RefSeq" id="WP_106988587.1">
    <property type="nucleotide sequence ID" value="NZ_JADPLM010000013.1"/>
</dbReference>
<organism evidence="1 2">
    <name type="scientific">Faecalibacillus faecis</name>
    <dbReference type="NCBI Taxonomy" id="1982628"/>
    <lineage>
        <taxon>Bacteria</taxon>
        <taxon>Bacillati</taxon>
        <taxon>Bacillota</taxon>
        <taxon>Erysipelotrichia</taxon>
        <taxon>Erysipelotrichales</taxon>
        <taxon>Coprobacillaceae</taxon>
        <taxon>Faecalibacillus</taxon>
    </lineage>
</organism>
<comment type="caution">
    <text evidence="1">The sequence shown here is derived from an EMBL/GenBank/DDBJ whole genome shotgun (WGS) entry which is preliminary data.</text>
</comment>
<reference evidence="2" key="1">
    <citation type="submission" date="2018-03" db="EMBL/GenBank/DDBJ databases">
        <title>Lachnoclostridium SNUG30370 gen.nov., sp.nov., isolated from human faeces.</title>
        <authorList>
            <person name="Seo B."/>
            <person name="Jeon K."/>
            <person name="Ko G."/>
        </authorList>
    </citation>
    <scope>NUCLEOTIDE SEQUENCE [LARGE SCALE GENOMIC DNA]</scope>
    <source>
        <strain evidence="2">SNUG30370</strain>
    </source>
</reference>
<dbReference type="GeneID" id="77472161"/>
<evidence type="ECO:0000313" key="2">
    <source>
        <dbReference type="Proteomes" id="UP000241201"/>
    </source>
</evidence>
<sequence>MNVLTITCVPVVLLCRDRSPGACNGCSKYNHCRYDKFRYSADLAHKEYRKELVDARIGINMTYEELKALANVVVLLIKAGQSPYQVITNHPELNISEKTLYNYIENGSFREFGLLGVDLRIKTKRRITKKASNKCKKREDRKYLKGRTYDDFINYVNENDNLSIVEMVPSIITGLPIPLYKHLNFGLTLSCLLYIMKKKHQNHAKRT</sequence>
<dbReference type="AlphaFoldDB" id="A0A2T3FSE1"/>
<keyword evidence="2" id="KW-1185">Reference proteome</keyword>
<gene>
    <name evidence="1" type="ORF">C7U55_10890</name>
</gene>
<name>A0A2T3FSE1_9FIRM</name>
<dbReference type="EMBL" id="PYLP01000017">
    <property type="protein sequence ID" value="PST38171.1"/>
    <property type="molecule type" value="Genomic_DNA"/>
</dbReference>
<accession>A0A2T3FSE1</accession>
<protein>
    <submittedName>
        <fullName evidence="1">Uncharacterized protein</fullName>
    </submittedName>
</protein>
<proteinExistence type="predicted"/>
<dbReference type="Proteomes" id="UP000241201">
    <property type="component" value="Unassembled WGS sequence"/>
</dbReference>